<name>A0A6H1Q0R9_9PROT</name>
<dbReference type="GO" id="GO:0016887">
    <property type="term" value="F:ATP hydrolysis activity"/>
    <property type="evidence" value="ECO:0007669"/>
    <property type="project" value="InterPro"/>
</dbReference>
<dbReference type="GO" id="GO:0022857">
    <property type="term" value="F:transmembrane transporter activity"/>
    <property type="evidence" value="ECO:0007669"/>
    <property type="project" value="UniProtKB-ARBA"/>
</dbReference>
<evidence type="ECO:0000256" key="1">
    <source>
        <dbReference type="ARBA" id="ARBA00022448"/>
    </source>
</evidence>
<evidence type="ECO:0000256" key="5">
    <source>
        <dbReference type="ARBA" id="ARBA00038388"/>
    </source>
</evidence>
<sequence>MDSLLKLKNVNLKYQTGNDTIKVLKNVNLETKKNESISIVGESGSGKTSLIMLAGGLEKATSGKIFFEDQEISKMSEDEVSKIRRKNIGIVFQSFYLIPNYTAVENVALTLELNNLKNPSERAKELLDRFGLKNRFNNLPSQLSGGEQQRVAIARAIAMKPKLILADEPTGNLDSENSQMIADILFKYIKEEKSSLIMVTHDPKLANKAKRKIKIKDGKIV</sequence>
<evidence type="ECO:0000313" key="8">
    <source>
        <dbReference type="Proteomes" id="UP000501094"/>
    </source>
</evidence>
<protein>
    <submittedName>
        <fullName evidence="7">ABC transporter ATP-binding protein</fullName>
    </submittedName>
</protein>
<comment type="similarity">
    <text evidence="5">Belongs to the ABC transporter superfamily. Macrolide exporter (TC 3.A.1.122) family.</text>
</comment>
<reference evidence="7 8" key="1">
    <citation type="journal article" date="2020" name="Nat. Microbiol.">
        <title>Lysogenic host-virus interactions in SAR11 marine bacteria.</title>
        <authorList>
            <person name="Morris R.M."/>
            <person name="Cain K.R."/>
            <person name="Hvorecny K.L."/>
            <person name="Kollman J.M."/>
        </authorList>
    </citation>
    <scope>NUCLEOTIDE SEQUENCE [LARGE SCALE GENOMIC DNA]</scope>
    <source>
        <strain evidence="7 8">NP1</strain>
    </source>
</reference>
<dbReference type="InterPro" id="IPR017911">
    <property type="entry name" value="MacB-like_ATP-bd"/>
</dbReference>
<dbReference type="PROSITE" id="PS50893">
    <property type="entry name" value="ABC_TRANSPORTER_2"/>
    <property type="match status" value="1"/>
</dbReference>
<dbReference type="InterPro" id="IPR017871">
    <property type="entry name" value="ABC_transporter-like_CS"/>
</dbReference>
<dbReference type="PANTHER" id="PTHR42798">
    <property type="entry name" value="LIPOPROTEIN-RELEASING SYSTEM ATP-BINDING PROTEIN LOLD"/>
    <property type="match status" value="1"/>
</dbReference>
<dbReference type="SUPFAM" id="SSF52540">
    <property type="entry name" value="P-loop containing nucleoside triphosphate hydrolases"/>
    <property type="match status" value="1"/>
</dbReference>
<keyword evidence="4 7" id="KW-0067">ATP-binding</keyword>
<dbReference type="PROSITE" id="PS00211">
    <property type="entry name" value="ABC_TRANSPORTER_1"/>
    <property type="match status" value="1"/>
</dbReference>
<dbReference type="Proteomes" id="UP000501094">
    <property type="component" value="Chromosome"/>
</dbReference>
<feature type="domain" description="ABC transporter" evidence="6">
    <location>
        <begin position="5"/>
        <end position="221"/>
    </location>
</feature>
<dbReference type="CDD" id="cd03255">
    <property type="entry name" value="ABC_MJ0796_LolCDE_FtsE"/>
    <property type="match status" value="1"/>
</dbReference>
<dbReference type="KEGG" id="peg:E5R92_01745"/>
<evidence type="ECO:0000256" key="4">
    <source>
        <dbReference type="ARBA" id="ARBA00022840"/>
    </source>
</evidence>
<gene>
    <name evidence="7" type="ORF">E5R92_01745</name>
</gene>
<dbReference type="InterPro" id="IPR003593">
    <property type="entry name" value="AAA+_ATPase"/>
</dbReference>
<dbReference type="SMART" id="SM00382">
    <property type="entry name" value="AAA"/>
    <property type="match status" value="1"/>
</dbReference>
<evidence type="ECO:0000256" key="3">
    <source>
        <dbReference type="ARBA" id="ARBA00022741"/>
    </source>
</evidence>
<dbReference type="GO" id="GO:0005524">
    <property type="term" value="F:ATP binding"/>
    <property type="evidence" value="ECO:0007669"/>
    <property type="project" value="UniProtKB-KW"/>
</dbReference>
<dbReference type="PANTHER" id="PTHR42798:SF2">
    <property type="entry name" value="ABC TRANSPORTER ATP-BINDING PROTEIN MG467-RELATED"/>
    <property type="match status" value="1"/>
</dbReference>
<dbReference type="RefSeq" id="WP_168606400.1">
    <property type="nucleotide sequence ID" value="NZ_CP038852.1"/>
</dbReference>
<dbReference type="AlphaFoldDB" id="A0A6H1Q0R9"/>
<dbReference type="FunFam" id="3.40.50.300:FF:000032">
    <property type="entry name" value="Export ABC transporter ATP-binding protein"/>
    <property type="match status" value="1"/>
</dbReference>
<dbReference type="GO" id="GO:0098796">
    <property type="term" value="C:membrane protein complex"/>
    <property type="evidence" value="ECO:0007669"/>
    <property type="project" value="UniProtKB-ARBA"/>
</dbReference>
<organism evidence="7 8">
    <name type="scientific">Candidatus Pelagibacter giovannonii</name>
    <dbReference type="NCBI Taxonomy" id="2563896"/>
    <lineage>
        <taxon>Bacteria</taxon>
        <taxon>Pseudomonadati</taxon>
        <taxon>Pseudomonadota</taxon>
        <taxon>Alphaproteobacteria</taxon>
        <taxon>Candidatus Pelagibacterales</taxon>
        <taxon>Candidatus Pelagibacteraceae</taxon>
        <taxon>Candidatus Pelagibacter</taxon>
    </lineage>
</organism>
<keyword evidence="2" id="KW-1003">Cell membrane</keyword>
<dbReference type="InterPro" id="IPR027417">
    <property type="entry name" value="P-loop_NTPase"/>
</dbReference>
<keyword evidence="3" id="KW-0547">Nucleotide-binding</keyword>
<dbReference type="Gene3D" id="3.40.50.300">
    <property type="entry name" value="P-loop containing nucleotide triphosphate hydrolases"/>
    <property type="match status" value="1"/>
</dbReference>
<keyword evidence="2" id="KW-0472">Membrane</keyword>
<keyword evidence="2" id="KW-0997">Cell inner membrane</keyword>
<dbReference type="InterPro" id="IPR003439">
    <property type="entry name" value="ABC_transporter-like_ATP-bd"/>
</dbReference>
<keyword evidence="8" id="KW-1185">Reference proteome</keyword>
<evidence type="ECO:0000259" key="6">
    <source>
        <dbReference type="PROSITE" id="PS50893"/>
    </source>
</evidence>
<keyword evidence="1" id="KW-0813">Transport</keyword>
<dbReference type="Pfam" id="PF00005">
    <property type="entry name" value="ABC_tran"/>
    <property type="match status" value="1"/>
</dbReference>
<evidence type="ECO:0000313" key="7">
    <source>
        <dbReference type="EMBL" id="QIZ20507.1"/>
    </source>
</evidence>
<evidence type="ECO:0000256" key="2">
    <source>
        <dbReference type="ARBA" id="ARBA00022519"/>
    </source>
</evidence>
<proteinExistence type="inferred from homology"/>
<dbReference type="EMBL" id="CP038852">
    <property type="protein sequence ID" value="QIZ20507.1"/>
    <property type="molecule type" value="Genomic_DNA"/>
</dbReference>
<accession>A0A6H1Q0R9</accession>